<dbReference type="RefSeq" id="WP_157054361.1">
    <property type="nucleotide sequence ID" value="NZ_JQCA01000049.1"/>
</dbReference>
<evidence type="ECO:0000313" key="3">
    <source>
        <dbReference type="Proteomes" id="UP000051906"/>
    </source>
</evidence>
<name>A0A0R2LXK3_9LACO</name>
<evidence type="ECO:0000256" key="1">
    <source>
        <dbReference type="SAM" id="Phobius"/>
    </source>
</evidence>
<comment type="caution">
    <text evidence="2">The sequence shown here is derived from an EMBL/GenBank/DDBJ whole genome shotgun (WGS) entry which is preliminary data.</text>
</comment>
<proteinExistence type="predicted"/>
<accession>A0A0R2LXK3</accession>
<dbReference type="Proteomes" id="UP000051906">
    <property type="component" value="Unassembled WGS sequence"/>
</dbReference>
<keyword evidence="1" id="KW-1133">Transmembrane helix</keyword>
<dbReference type="PATRIC" id="fig|616990.3.peg.2027"/>
<reference evidence="2 3" key="1">
    <citation type="journal article" date="2015" name="Genome Announc.">
        <title>Expanding the biotechnology potential of lactobacilli through comparative genomics of 213 strains and associated genera.</title>
        <authorList>
            <person name="Sun Z."/>
            <person name="Harris H.M."/>
            <person name="McCann A."/>
            <person name="Guo C."/>
            <person name="Argimon S."/>
            <person name="Zhang W."/>
            <person name="Yang X."/>
            <person name="Jeffery I.B."/>
            <person name="Cooney J.C."/>
            <person name="Kagawa T.F."/>
            <person name="Liu W."/>
            <person name="Song Y."/>
            <person name="Salvetti E."/>
            <person name="Wrobel A."/>
            <person name="Rasinkangas P."/>
            <person name="Parkhill J."/>
            <person name="Rea M.C."/>
            <person name="O'Sullivan O."/>
            <person name="Ritari J."/>
            <person name="Douillard F.P."/>
            <person name="Paul Ross R."/>
            <person name="Yang R."/>
            <person name="Briner A.E."/>
            <person name="Felis G.E."/>
            <person name="de Vos W.M."/>
            <person name="Barrangou R."/>
            <person name="Klaenhammer T.R."/>
            <person name="Caufield P.W."/>
            <person name="Cui Y."/>
            <person name="Zhang H."/>
            <person name="O'Toole P.W."/>
        </authorList>
    </citation>
    <scope>NUCLEOTIDE SEQUENCE [LARGE SCALE GENOMIC DNA]</scope>
    <source>
        <strain evidence="2 3">DSM 22467</strain>
    </source>
</reference>
<dbReference type="AlphaFoldDB" id="A0A0R2LXK3"/>
<protein>
    <submittedName>
        <fullName evidence="2">Uncharacterized protein</fullName>
    </submittedName>
</protein>
<keyword evidence="1" id="KW-0472">Membrane</keyword>
<gene>
    <name evidence="2" type="ORF">IV54_GL001914</name>
</gene>
<organism evidence="2 3">
    <name type="scientific">Levilactobacillus paucivorans</name>
    <dbReference type="NCBI Taxonomy" id="616990"/>
    <lineage>
        <taxon>Bacteria</taxon>
        <taxon>Bacillati</taxon>
        <taxon>Bacillota</taxon>
        <taxon>Bacilli</taxon>
        <taxon>Lactobacillales</taxon>
        <taxon>Lactobacillaceae</taxon>
        <taxon>Levilactobacillus</taxon>
    </lineage>
</organism>
<sequence>MRTIIDELIFIFLFALLAWLVYCFVTDFKFTLLGLLILVAAHLIKTHFFDK</sequence>
<evidence type="ECO:0000313" key="2">
    <source>
        <dbReference type="EMBL" id="KRO03933.1"/>
    </source>
</evidence>
<dbReference type="STRING" id="616990.IV54_GL001914"/>
<keyword evidence="3" id="KW-1185">Reference proteome</keyword>
<dbReference type="EMBL" id="JQCA01000049">
    <property type="protein sequence ID" value="KRO03933.1"/>
    <property type="molecule type" value="Genomic_DNA"/>
</dbReference>
<keyword evidence="1" id="KW-0812">Transmembrane</keyword>
<feature type="transmembrane region" description="Helical" evidence="1">
    <location>
        <begin position="33"/>
        <end position="49"/>
    </location>
</feature>